<dbReference type="AlphaFoldDB" id="T0QW52"/>
<evidence type="ECO:0000313" key="3">
    <source>
        <dbReference type="Proteomes" id="UP000030762"/>
    </source>
</evidence>
<dbReference type="InterPro" id="IPR019396">
    <property type="entry name" value="TM_Fragile-X-F-assoc"/>
</dbReference>
<dbReference type="EMBL" id="JH767142">
    <property type="protein sequence ID" value="EQC38275.1"/>
    <property type="molecule type" value="Genomic_DNA"/>
</dbReference>
<dbReference type="RefSeq" id="XP_008608602.1">
    <property type="nucleotide sequence ID" value="XM_008610380.1"/>
</dbReference>
<organism evidence="2 3">
    <name type="scientific">Saprolegnia diclina (strain VS20)</name>
    <dbReference type="NCBI Taxonomy" id="1156394"/>
    <lineage>
        <taxon>Eukaryota</taxon>
        <taxon>Sar</taxon>
        <taxon>Stramenopiles</taxon>
        <taxon>Oomycota</taxon>
        <taxon>Saprolegniomycetes</taxon>
        <taxon>Saprolegniales</taxon>
        <taxon>Saprolegniaceae</taxon>
        <taxon>Saprolegnia</taxon>
    </lineage>
</organism>
<feature type="transmembrane region" description="Helical" evidence="1">
    <location>
        <begin position="232"/>
        <end position="257"/>
    </location>
</feature>
<evidence type="ECO:0000256" key="1">
    <source>
        <dbReference type="SAM" id="Phobius"/>
    </source>
</evidence>
<dbReference type="PANTHER" id="PTHR13568">
    <property type="entry name" value="FAM11A, B PROTEIN"/>
    <property type="match status" value="1"/>
</dbReference>
<dbReference type="PANTHER" id="PTHR13568:SF4">
    <property type="entry name" value="TRANSMEMBRANE PROTEIN 60"/>
    <property type="match status" value="1"/>
</dbReference>
<feature type="transmembrane region" description="Helical" evidence="1">
    <location>
        <begin position="198"/>
        <end position="220"/>
    </location>
</feature>
<evidence type="ECO:0000313" key="2">
    <source>
        <dbReference type="EMBL" id="EQC38275.1"/>
    </source>
</evidence>
<dbReference type="VEuPathDB" id="FungiDB:SDRG_04699"/>
<proteinExistence type="predicted"/>
<gene>
    <name evidence="2" type="ORF">SDRG_04699</name>
</gene>
<reference evidence="2 3" key="1">
    <citation type="submission" date="2012-04" db="EMBL/GenBank/DDBJ databases">
        <title>The Genome Sequence of Saprolegnia declina VS20.</title>
        <authorList>
            <consortium name="The Broad Institute Genome Sequencing Platform"/>
            <person name="Russ C."/>
            <person name="Nusbaum C."/>
            <person name="Tyler B."/>
            <person name="van West P."/>
            <person name="Dieguez-Uribeondo J."/>
            <person name="de Bruijn I."/>
            <person name="Tripathy S."/>
            <person name="Jiang R."/>
            <person name="Young S.K."/>
            <person name="Zeng Q."/>
            <person name="Gargeya S."/>
            <person name="Fitzgerald M."/>
            <person name="Haas B."/>
            <person name="Abouelleil A."/>
            <person name="Alvarado L."/>
            <person name="Arachchi H.M."/>
            <person name="Berlin A."/>
            <person name="Chapman S.B."/>
            <person name="Goldberg J."/>
            <person name="Griggs A."/>
            <person name="Gujja S."/>
            <person name="Hansen M."/>
            <person name="Howarth C."/>
            <person name="Imamovic A."/>
            <person name="Larimer J."/>
            <person name="McCowen C."/>
            <person name="Montmayeur A."/>
            <person name="Murphy C."/>
            <person name="Neiman D."/>
            <person name="Pearson M."/>
            <person name="Priest M."/>
            <person name="Roberts A."/>
            <person name="Saif S."/>
            <person name="Shea T."/>
            <person name="Sisk P."/>
            <person name="Sykes S."/>
            <person name="Wortman J."/>
            <person name="Nusbaum C."/>
            <person name="Birren B."/>
        </authorList>
    </citation>
    <scope>NUCLEOTIDE SEQUENCE [LARGE SCALE GENOMIC DNA]</scope>
    <source>
        <strain evidence="2 3">VS20</strain>
    </source>
</reference>
<dbReference type="Pfam" id="PF10269">
    <property type="entry name" value="Tmemb_185A"/>
    <property type="match status" value="1"/>
</dbReference>
<keyword evidence="1" id="KW-0812">Transmembrane</keyword>
<sequence length="274" mass="30301">MVPSTPFTREGSYAKFSEAAKARRGPLGYLARTCDKLLQQSKTFCVRLCLVLYGLLLLLPAVLTPLFVCWKVDGTIDWSWATVMVFVWIYDFMACNGTLTWLCGFLLHLFVVLRLDGHVDWSWICVFIPAYVSVFDWDGSSDLCFALQLIFLGLQLDHTVTWSWLVVFIPTWVPSAIGGLFFIVFVFVACFSDTSSRLGALGLILLACLGFGLLVAPQVLLLVRLGSATFSAVYIILPWLILMGLVALAGIAAVLFLDLDDSTSGPVTTPYEEV</sequence>
<feature type="transmembrane region" description="Helical" evidence="1">
    <location>
        <begin position="171"/>
        <end position="191"/>
    </location>
</feature>
<dbReference type="OMA" id="VYIVLPW"/>
<keyword evidence="1" id="KW-1133">Transmembrane helix</keyword>
<dbReference type="OrthoDB" id="72708at2759"/>
<name>T0QW52_SAPDV</name>
<protein>
    <submittedName>
        <fullName evidence="2">Uncharacterized protein</fullName>
    </submittedName>
</protein>
<dbReference type="Proteomes" id="UP000030762">
    <property type="component" value="Unassembled WGS sequence"/>
</dbReference>
<keyword evidence="3" id="KW-1185">Reference proteome</keyword>
<dbReference type="GeneID" id="19945426"/>
<feature type="transmembrane region" description="Helical" evidence="1">
    <location>
        <begin position="44"/>
        <end position="63"/>
    </location>
</feature>
<keyword evidence="1" id="KW-0472">Membrane</keyword>
<accession>T0QW52</accession>